<feature type="domain" description="Histidine kinase" evidence="10">
    <location>
        <begin position="415"/>
        <end position="641"/>
    </location>
</feature>
<dbReference type="SUPFAM" id="SSF52172">
    <property type="entry name" value="CheY-like"/>
    <property type="match status" value="1"/>
</dbReference>
<dbReference type="PROSITE" id="PS01124">
    <property type="entry name" value="HTH_ARAC_FAMILY_2"/>
    <property type="match status" value="1"/>
</dbReference>
<evidence type="ECO:0000259" key="10">
    <source>
        <dbReference type="PROSITE" id="PS50109"/>
    </source>
</evidence>
<dbReference type="PROSITE" id="PS50109">
    <property type="entry name" value="HIS_KIN"/>
    <property type="match status" value="1"/>
</dbReference>
<proteinExistence type="predicted"/>
<keyword evidence="6" id="KW-0804">Transcription</keyword>
<dbReference type="RefSeq" id="WP_301639115.1">
    <property type="nucleotide sequence ID" value="NZ_JAUEII010000006.1"/>
</dbReference>
<dbReference type="Gene3D" id="1.10.287.130">
    <property type="match status" value="1"/>
</dbReference>
<dbReference type="InterPro" id="IPR018060">
    <property type="entry name" value="HTH_AraC"/>
</dbReference>
<dbReference type="SMART" id="SM00387">
    <property type="entry name" value="HATPase_c"/>
    <property type="match status" value="1"/>
</dbReference>
<evidence type="ECO:0000256" key="2">
    <source>
        <dbReference type="ARBA" id="ARBA00012438"/>
    </source>
</evidence>
<dbReference type="SMART" id="SM00448">
    <property type="entry name" value="REC"/>
    <property type="match status" value="1"/>
</dbReference>
<dbReference type="CDD" id="cd00082">
    <property type="entry name" value="HisKA"/>
    <property type="match status" value="1"/>
</dbReference>
<dbReference type="InterPro" id="IPR003594">
    <property type="entry name" value="HATPase_dom"/>
</dbReference>
<accession>A0ABT7X3B7</accession>
<dbReference type="InterPro" id="IPR009057">
    <property type="entry name" value="Homeodomain-like_sf"/>
</dbReference>
<evidence type="ECO:0000256" key="3">
    <source>
        <dbReference type="ARBA" id="ARBA00022553"/>
    </source>
</evidence>
<evidence type="ECO:0000259" key="11">
    <source>
        <dbReference type="PROSITE" id="PS50110"/>
    </source>
</evidence>
<dbReference type="PROSITE" id="PS00041">
    <property type="entry name" value="HTH_ARAC_FAMILY_1"/>
    <property type="match status" value="1"/>
</dbReference>
<comment type="catalytic activity">
    <reaction evidence="1">
        <text>ATP + protein L-histidine = ADP + protein N-phospho-L-histidine.</text>
        <dbReference type="EC" id="2.7.13.3"/>
    </reaction>
</comment>
<dbReference type="SUPFAM" id="SSF47384">
    <property type="entry name" value="Homodimeric domain of signal transducing histidine kinase"/>
    <property type="match status" value="1"/>
</dbReference>
<dbReference type="SMART" id="SM00342">
    <property type="entry name" value="HTH_ARAC"/>
    <property type="match status" value="1"/>
</dbReference>
<evidence type="ECO:0000256" key="4">
    <source>
        <dbReference type="ARBA" id="ARBA00023015"/>
    </source>
</evidence>
<comment type="caution">
    <text evidence="12">The sequence shown here is derived from an EMBL/GenBank/DDBJ whole genome shotgun (WGS) entry which is preliminary data.</text>
</comment>
<dbReference type="CDD" id="cd00075">
    <property type="entry name" value="HATPase"/>
    <property type="match status" value="1"/>
</dbReference>
<evidence type="ECO:0000256" key="8">
    <source>
        <dbReference type="SAM" id="MobiDB-lite"/>
    </source>
</evidence>
<dbReference type="InterPro" id="IPR011006">
    <property type="entry name" value="CheY-like_superfamily"/>
</dbReference>
<name>A0ABT7X3B7_9BACE</name>
<dbReference type="Gene3D" id="1.10.10.60">
    <property type="entry name" value="Homeodomain-like"/>
    <property type="match status" value="2"/>
</dbReference>
<dbReference type="SUPFAM" id="SSF63829">
    <property type="entry name" value="Calcium-dependent phosphotriesterase"/>
    <property type="match status" value="1"/>
</dbReference>
<dbReference type="InterPro" id="IPR018062">
    <property type="entry name" value="HTH_AraC-typ_CS"/>
</dbReference>
<keyword evidence="3 7" id="KW-0597">Phosphoprotein</keyword>
<dbReference type="Gene3D" id="2.130.10.10">
    <property type="entry name" value="YVTN repeat-like/Quinoprotein amine dehydrogenase"/>
    <property type="match status" value="1"/>
</dbReference>
<evidence type="ECO:0000256" key="1">
    <source>
        <dbReference type="ARBA" id="ARBA00000085"/>
    </source>
</evidence>
<dbReference type="InterPro" id="IPR036097">
    <property type="entry name" value="HisK_dim/P_sf"/>
</dbReference>
<dbReference type="Gene3D" id="3.30.565.10">
    <property type="entry name" value="Histidine kinase-like ATPase, C-terminal domain"/>
    <property type="match status" value="1"/>
</dbReference>
<dbReference type="CDD" id="cd17574">
    <property type="entry name" value="REC_OmpR"/>
    <property type="match status" value="1"/>
</dbReference>
<reference evidence="12" key="1">
    <citation type="submission" date="2023-06" db="EMBL/GenBank/DDBJ databases">
        <authorList>
            <person name="Zeman M."/>
            <person name="Kubasova T."/>
            <person name="Jahodarova E."/>
            <person name="Nykrynova M."/>
            <person name="Rychlik I."/>
        </authorList>
    </citation>
    <scope>NUCLEOTIDE SEQUENCE</scope>
    <source>
        <strain evidence="12">84_SSukc20</strain>
    </source>
</reference>
<evidence type="ECO:0000256" key="7">
    <source>
        <dbReference type="PROSITE-ProRule" id="PRU00169"/>
    </source>
</evidence>
<feature type="region of interest" description="Disordered" evidence="8">
    <location>
        <begin position="929"/>
        <end position="953"/>
    </location>
</feature>
<dbReference type="PANTHER" id="PTHR43547:SF2">
    <property type="entry name" value="HYBRID SIGNAL TRANSDUCTION HISTIDINE KINASE C"/>
    <property type="match status" value="1"/>
</dbReference>
<sequence>MFEDSNGTFWMGVDGRGLYSFDKKTGRLKLVYAMEEDFTSIRCITEDSHRRLYAAVMGKGCLCYDLQTGKSRLFAYEEGGRGMANAWVTSVFCDSQDRIWFGHFGGVSCYDIRNRCFLELPFSPEIKSGSFYAFAEGEDGSIWMATRNGLLCYDVTRNQYSVMMTGQGLLDDVICGLVKDGHGDLWCSTMRGISRIDGHTKEVVNYYAGDDWQGNVYLEGRYTQATDGSIYFGSGKGIVCFHPDSIRKVRMERTPVITGMQVNGRLVNRQTLSGKHPVVSEDLVRATGVHLSYSDNSFAFWVSMMDYRNAESIFYEYRLEEFGDTWSRTLPGESRIQYHHLPPGDYTLLLRACENGFCSPVRAMKVHIAPPWYFSPFARILYTLFIIGACCLWYIAVQRKRREEVGEMKLRFFINIAHEIRSPLTLIVSPVEDLLKKASDAEMHKSLLLIRYNANRILELLNQLLDVRRIDKGQMRLHFAEIDIRHFVNELLDAFSGQARQQGITLQVEFADDLPLVWIDPDNFDKVLVNLLMNALKYTPQPGTVCVSVKTGSAPDAAGPLRDYLEIAVEDTGKGLNERELKKIFERFYQSESGRVSARQGFGIGLNLCQALVKLHYGVIFAENRKDVQGSRFVVRLPLGNKHLKKEEMADGKPEEHLSLHGRVEEPAYFPVQEKGKRNPTHYRVLVIDDDEALRNFLQESLSVHYRVDVAADGMEGWQKALATLPDVVVSDVMMPEMDGFQLLKELKKNPNTNHIPVVLLTSKTELASRMEGLEQGADGYLNKPFSQDELDVLIANLISNRLRLKGKYSGSQEQEGKVKPLKVKNTDEILMERVMTVIDQNLGNPMLSVELLAKEVGMSRTQLHRRMKDITGLAVSDFIRNIRLRQAARLLKEKRLMITQVAYAVGFSSQTHFSTMFRRQYGMTPTEYAETGEKASEDTEVTGTGLKHPDEA</sequence>
<reference evidence="12" key="2">
    <citation type="submission" date="2024-05" db="EMBL/GenBank/DDBJ databases">
        <title>Identification and characterization of horizontal gene transfer across gut microbiota members of farm animals based on homology search.</title>
        <authorList>
            <person name="Schwarzerova J."/>
            <person name="Nykrynova M."/>
            <person name="Jureckova K."/>
            <person name="Cejkova D."/>
            <person name="Rychlik I."/>
        </authorList>
    </citation>
    <scope>NUCLEOTIDE SEQUENCE</scope>
    <source>
        <strain evidence="12">84_SSukc20</strain>
    </source>
</reference>
<feature type="modified residue" description="4-aspartylphosphate" evidence="7">
    <location>
        <position position="732"/>
    </location>
</feature>
<dbReference type="PROSITE" id="PS50110">
    <property type="entry name" value="RESPONSE_REGULATORY"/>
    <property type="match status" value="1"/>
</dbReference>
<dbReference type="InterPro" id="IPR036890">
    <property type="entry name" value="HATPase_C_sf"/>
</dbReference>
<dbReference type="EC" id="2.7.13.3" evidence="2"/>
<keyword evidence="5" id="KW-0238">DNA-binding</keyword>
<evidence type="ECO:0000256" key="6">
    <source>
        <dbReference type="ARBA" id="ARBA00023163"/>
    </source>
</evidence>
<dbReference type="InterPro" id="IPR001789">
    <property type="entry name" value="Sig_transdc_resp-reg_receiver"/>
</dbReference>
<feature type="domain" description="HTH araC/xylS-type" evidence="9">
    <location>
        <begin position="833"/>
        <end position="932"/>
    </location>
</feature>
<dbReference type="Pfam" id="PF12833">
    <property type="entry name" value="HTH_18"/>
    <property type="match status" value="1"/>
</dbReference>
<feature type="domain" description="Response regulatory" evidence="11">
    <location>
        <begin position="684"/>
        <end position="799"/>
    </location>
</feature>
<dbReference type="PRINTS" id="PR00344">
    <property type="entry name" value="BCTRLSENSOR"/>
</dbReference>
<dbReference type="Gene3D" id="3.40.50.2300">
    <property type="match status" value="1"/>
</dbReference>
<dbReference type="InterPro" id="IPR003661">
    <property type="entry name" value="HisK_dim/P_dom"/>
</dbReference>
<evidence type="ECO:0000313" key="13">
    <source>
        <dbReference type="Proteomes" id="UP001167871"/>
    </source>
</evidence>
<gene>
    <name evidence="12" type="ORF">QVO10_04000</name>
</gene>
<keyword evidence="4" id="KW-0805">Transcription regulation</keyword>
<evidence type="ECO:0000313" key="12">
    <source>
        <dbReference type="EMBL" id="MDN0048557.1"/>
    </source>
</evidence>
<dbReference type="Pfam" id="PF02518">
    <property type="entry name" value="HATPase_c"/>
    <property type="match status" value="1"/>
</dbReference>
<dbReference type="InterPro" id="IPR004358">
    <property type="entry name" value="Sig_transdc_His_kin-like_C"/>
</dbReference>
<dbReference type="Pfam" id="PF00512">
    <property type="entry name" value="HisKA"/>
    <property type="match status" value="1"/>
</dbReference>
<dbReference type="SUPFAM" id="SSF46689">
    <property type="entry name" value="Homeodomain-like"/>
    <property type="match status" value="1"/>
</dbReference>
<dbReference type="Pfam" id="PF00072">
    <property type="entry name" value="Response_reg"/>
    <property type="match status" value="1"/>
</dbReference>
<evidence type="ECO:0000256" key="5">
    <source>
        <dbReference type="ARBA" id="ARBA00023125"/>
    </source>
</evidence>
<dbReference type="SUPFAM" id="SSF55874">
    <property type="entry name" value="ATPase domain of HSP90 chaperone/DNA topoisomerase II/histidine kinase"/>
    <property type="match status" value="1"/>
</dbReference>
<evidence type="ECO:0000259" key="9">
    <source>
        <dbReference type="PROSITE" id="PS01124"/>
    </source>
</evidence>
<dbReference type="InterPro" id="IPR005467">
    <property type="entry name" value="His_kinase_dom"/>
</dbReference>
<keyword evidence="13" id="KW-1185">Reference proteome</keyword>
<organism evidence="12 13">
    <name type="scientific">Bacteroides gallinaceum</name>
    <dbReference type="NCBI Taxonomy" id="1462571"/>
    <lineage>
        <taxon>Bacteria</taxon>
        <taxon>Pseudomonadati</taxon>
        <taxon>Bacteroidota</taxon>
        <taxon>Bacteroidia</taxon>
        <taxon>Bacteroidales</taxon>
        <taxon>Bacteroidaceae</taxon>
        <taxon>Bacteroides</taxon>
    </lineage>
</organism>
<dbReference type="Gene3D" id="2.60.40.10">
    <property type="entry name" value="Immunoglobulins"/>
    <property type="match status" value="1"/>
</dbReference>
<dbReference type="InterPro" id="IPR011123">
    <property type="entry name" value="Y_Y_Y"/>
</dbReference>
<protein>
    <recommendedName>
        <fullName evidence="2">histidine kinase</fullName>
        <ecNumber evidence="2">2.7.13.3</ecNumber>
    </recommendedName>
</protein>
<dbReference type="Pfam" id="PF07495">
    <property type="entry name" value="Y_Y_Y"/>
    <property type="match status" value="1"/>
</dbReference>
<dbReference type="InterPro" id="IPR013783">
    <property type="entry name" value="Ig-like_fold"/>
</dbReference>
<dbReference type="InterPro" id="IPR015943">
    <property type="entry name" value="WD40/YVTN_repeat-like_dom_sf"/>
</dbReference>
<dbReference type="EMBL" id="JAUEII010000006">
    <property type="protein sequence ID" value="MDN0048557.1"/>
    <property type="molecule type" value="Genomic_DNA"/>
</dbReference>
<dbReference type="SMART" id="SM00388">
    <property type="entry name" value="HisKA"/>
    <property type="match status" value="1"/>
</dbReference>
<dbReference type="PANTHER" id="PTHR43547">
    <property type="entry name" value="TWO-COMPONENT HISTIDINE KINASE"/>
    <property type="match status" value="1"/>
</dbReference>
<dbReference type="Proteomes" id="UP001167871">
    <property type="component" value="Unassembled WGS sequence"/>
</dbReference>